<evidence type="ECO:0000313" key="3">
    <source>
        <dbReference type="Proteomes" id="UP000189370"/>
    </source>
</evidence>
<evidence type="ECO:0000313" key="2">
    <source>
        <dbReference type="EMBL" id="OLZ42057.1"/>
    </source>
</evidence>
<dbReference type="Proteomes" id="UP000189370">
    <property type="component" value="Unassembled WGS sequence"/>
</dbReference>
<dbReference type="AlphaFoldDB" id="A0A1S8AZL1"/>
<name>A0A1S8AZL1_9EURY</name>
<protein>
    <submittedName>
        <fullName evidence="2">Uncharacterized protein</fullName>
    </submittedName>
</protein>
<organism evidence="2 3">
    <name type="scientific">Natrinema saccharevitans</name>
    <dbReference type="NCBI Taxonomy" id="301967"/>
    <lineage>
        <taxon>Archaea</taxon>
        <taxon>Methanobacteriati</taxon>
        <taxon>Methanobacteriota</taxon>
        <taxon>Stenosarchaea group</taxon>
        <taxon>Halobacteria</taxon>
        <taxon>Halobacteriales</taxon>
        <taxon>Natrialbaceae</taxon>
        <taxon>Natrinema</taxon>
    </lineage>
</organism>
<reference evidence="3" key="1">
    <citation type="submission" date="2016-04" db="EMBL/GenBank/DDBJ databases">
        <authorList>
            <person name="Chen S.-C."/>
            <person name="Lai M.-C."/>
        </authorList>
    </citation>
    <scope>NUCLEOTIDE SEQUENCE [LARGE SCALE GENOMIC DNA]</scope>
    <source>
        <strain evidence="3">AB14</strain>
    </source>
</reference>
<feature type="region of interest" description="Disordered" evidence="1">
    <location>
        <begin position="18"/>
        <end position="50"/>
    </location>
</feature>
<gene>
    <name evidence="2" type="ORF">A6E15_14230</name>
</gene>
<keyword evidence="3" id="KW-1185">Reference proteome</keyword>
<proteinExistence type="predicted"/>
<comment type="caution">
    <text evidence="2">The sequence shown here is derived from an EMBL/GenBank/DDBJ whole genome shotgun (WGS) entry which is preliminary data.</text>
</comment>
<sequence length="75" mass="7849">MRDATAARVGALGRGLTAATISGGRTPGLATAAPRPRVSVRGGNDGRTASETTIDEPLRIVRRNDNNDRTCGFRV</sequence>
<accession>A0A1S8AZL1</accession>
<evidence type="ECO:0000256" key="1">
    <source>
        <dbReference type="SAM" id="MobiDB-lite"/>
    </source>
</evidence>
<dbReference type="EMBL" id="LWLN01000001">
    <property type="protein sequence ID" value="OLZ42057.1"/>
    <property type="molecule type" value="Genomic_DNA"/>
</dbReference>